<dbReference type="InterPro" id="IPR023347">
    <property type="entry name" value="Lysozyme_dom_sf"/>
</dbReference>
<evidence type="ECO:0000256" key="3">
    <source>
        <dbReference type="ARBA" id="ARBA00022638"/>
    </source>
</evidence>
<proteinExistence type="inferred from homology"/>
<dbReference type="GO" id="GO:0003796">
    <property type="term" value="F:lysozyme activity"/>
    <property type="evidence" value="ECO:0007669"/>
    <property type="project" value="UniProtKB-EC"/>
</dbReference>
<dbReference type="PANTHER" id="PTHR38107:SF3">
    <property type="entry name" value="LYSOZYME RRRD-RELATED"/>
    <property type="match status" value="1"/>
</dbReference>
<dbReference type="GO" id="GO:0031640">
    <property type="term" value="P:killing of cells of another organism"/>
    <property type="evidence" value="ECO:0007669"/>
    <property type="project" value="UniProtKB-KW"/>
</dbReference>
<keyword evidence="6 7" id="KW-0326">Glycosidase</keyword>
<keyword evidence="5" id="KW-1035">Host cytoplasm</keyword>
<name>A0A8B6X2S4_9BURK</name>
<dbReference type="InterPro" id="IPR023346">
    <property type="entry name" value="Lysozyme-like_dom_sf"/>
</dbReference>
<dbReference type="GO" id="GO:0016998">
    <property type="term" value="P:cell wall macromolecule catabolic process"/>
    <property type="evidence" value="ECO:0007669"/>
    <property type="project" value="InterPro"/>
</dbReference>
<keyword evidence="2 7" id="KW-0929">Antimicrobial</keyword>
<dbReference type="InterPro" id="IPR051018">
    <property type="entry name" value="Bacteriophage_GH24"/>
</dbReference>
<evidence type="ECO:0000256" key="2">
    <source>
        <dbReference type="ARBA" id="ARBA00022529"/>
    </source>
</evidence>
<dbReference type="AlphaFoldDB" id="A0A8B6X2S4"/>
<comment type="similarity">
    <text evidence="7">Belongs to the glycosyl hydrolase 24 family.</text>
</comment>
<evidence type="ECO:0000313" key="8">
    <source>
        <dbReference type="Proteomes" id="UP000675920"/>
    </source>
</evidence>
<keyword evidence="8" id="KW-1185">Reference proteome</keyword>
<keyword evidence="4 7" id="KW-0378">Hydrolase</keyword>
<protein>
    <recommendedName>
        <fullName evidence="7">Lysozyme</fullName>
        <ecNumber evidence="7">3.2.1.17</ecNumber>
    </recommendedName>
</protein>
<sequence>MIAPTDDTLAQLCALIKQFEGLSLRPYLCPAGVPTIGYGSTRYEDGRRVDLADPPIAPARADAMLERDARAAMADALALSPGLRGPRLVAIADFVYNLGAGAYGKSTLRQRVDAGDWRGAVTEINRWVNANGKPLAGLVKRRGAEARLLEGA</sequence>
<accession>A0A8B6X2S4</accession>
<dbReference type="SUPFAM" id="SSF53955">
    <property type="entry name" value="Lysozyme-like"/>
    <property type="match status" value="1"/>
</dbReference>
<evidence type="ECO:0000256" key="5">
    <source>
        <dbReference type="ARBA" id="ARBA00023200"/>
    </source>
</evidence>
<dbReference type="Pfam" id="PF00959">
    <property type="entry name" value="Phage_lysozyme"/>
    <property type="match status" value="1"/>
</dbReference>
<evidence type="ECO:0000256" key="6">
    <source>
        <dbReference type="ARBA" id="ARBA00023295"/>
    </source>
</evidence>
<dbReference type="InterPro" id="IPR002196">
    <property type="entry name" value="Glyco_hydro_24"/>
</dbReference>
<dbReference type="HAMAP" id="MF_04110">
    <property type="entry name" value="ENDOLYSIN_T4"/>
    <property type="match status" value="1"/>
</dbReference>
<evidence type="ECO:0000313" key="9">
    <source>
        <dbReference type="RefSeq" id="WP_028310990.1"/>
    </source>
</evidence>
<organism evidence="8 9">
    <name type="scientific">Derxia gummosa DSM 723</name>
    <dbReference type="NCBI Taxonomy" id="1121388"/>
    <lineage>
        <taxon>Bacteria</taxon>
        <taxon>Pseudomonadati</taxon>
        <taxon>Pseudomonadota</taxon>
        <taxon>Betaproteobacteria</taxon>
        <taxon>Burkholderiales</taxon>
        <taxon>Alcaligenaceae</taxon>
        <taxon>Derxia</taxon>
    </lineage>
</organism>
<dbReference type="Proteomes" id="UP000675920">
    <property type="component" value="Unplaced"/>
</dbReference>
<dbReference type="InterPro" id="IPR033907">
    <property type="entry name" value="Endolysin_autolysin"/>
</dbReference>
<evidence type="ECO:0000256" key="7">
    <source>
        <dbReference type="RuleBase" id="RU003788"/>
    </source>
</evidence>
<reference evidence="9" key="1">
    <citation type="submission" date="2025-08" db="UniProtKB">
        <authorList>
            <consortium name="RefSeq"/>
        </authorList>
    </citation>
    <scope>IDENTIFICATION</scope>
</reference>
<keyword evidence="3 7" id="KW-0081">Bacteriolytic enzyme</keyword>
<dbReference type="EC" id="3.2.1.17" evidence="7"/>
<dbReference type="GO" id="GO:0009253">
    <property type="term" value="P:peptidoglycan catabolic process"/>
    <property type="evidence" value="ECO:0007669"/>
    <property type="project" value="InterPro"/>
</dbReference>
<dbReference type="RefSeq" id="WP_028310990.1">
    <property type="nucleotide sequence ID" value="NZ_AXWS01000008.1"/>
</dbReference>
<evidence type="ECO:0000256" key="1">
    <source>
        <dbReference type="ARBA" id="ARBA00000632"/>
    </source>
</evidence>
<dbReference type="Gene3D" id="1.10.530.40">
    <property type="match status" value="1"/>
</dbReference>
<evidence type="ECO:0000256" key="4">
    <source>
        <dbReference type="ARBA" id="ARBA00022801"/>
    </source>
</evidence>
<dbReference type="InterPro" id="IPR034690">
    <property type="entry name" value="Endolysin_T4_type"/>
</dbReference>
<dbReference type="GO" id="GO:0042742">
    <property type="term" value="P:defense response to bacterium"/>
    <property type="evidence" value="ECO:0007669"/>
    <property type="project" value="UniProtKB-KW"/>
</dbReference>
<dbReference type="PANTHER" id="PTHR38107">
    <property type="match status" value="1"/>
</dbReference>
<comment type="catalytic activity">
    <reaction evidence="1 7">
        <text>Hydrolysis of (1-&gt;4)-beta-linkages between N-acetylmuramic acid and N-acetyl-D-glucosamine residues in a peptidoglycan and between N-acetyl-D-glucosamine residues in chitodextrins.</text>
        <dbReference type="EC" id="3.2.1.17"/>
    </reaction>
</comment>
<dbReference type="CDD" id="cd00737">
    <property type="entry name" value="lyz_endolysin_autolysin"/>
    <property type="match status" value="1"/>
</dbReference>